<feature type="domain" description="Serpin" evidence="3">
    <location>
        <begin position="191"/>
        <end position="547"/>
    </location>
</feature>
<dbReference type="GO" id="GO:0004867">
    <property type="term" value="F:serine-type endopeptidase inhibitor activity"/>
    <property type="evidence" value="ECO:0007669"/>
    <property type="project" value="InterPro"/>
</dbReference>
<dbReference type="SMART" id="SM00093">
    <property type="entry name" value="SERPIN"/>
    <property type="match status" value="1"/>
</dbReference>
<dbReference type="InterPro" id="IPR042178">
    <property type="entry name" value="Serpin_sf_1"/>
</dbReference>
<dbReference type="FunFam" id="2.30.39.10:FF:000002">
    <property type="entry name" value="Serpin family D member 1"/>
    <property type="match status" value="1"/>
</dbReference>
<organism evidence="4 5">
    <name type="scientific">Fukomys damarensis</name>
    <name type="common">Damaraland mole rat</name>
    <name type="synonym">Cryptomys damarensis</name>
    <dbReference type="NCBI Taxonomy" id="885580"/>
    <lineage>
        <taxon>Eukaryota</taxon>
        <taxon>Metazoa</taxon>
        <taxon>Chordata</taxon>
        <taxon>Craniata</taxon>
        <taxon>Vertebrata</taxon>
        <taxon>Euteleostomi</taxon>
        <taxon>Mammalia</taxon>
        <taxon>Eutheria</taxon>
        <taxon>Euarchontoglires</taxon>
        <taxon>Glires</taxon>
        <taxon>Rodentia</taxon>
        <taxon>Hystricomorpha</taxon>
        <taxon>Bathyergidae</taxon>
        <taxon>Fukomys</taxon>
    </lineage>
</organism>
<evidence type="ECO:0000313" key="5">
    <source>
        <dbReference type="Proteomes" id="UP000028990"/>
    </source>
</evidence>
<dbReference type="FunFam" id="3.30.497.10:FF:000001">
    <property type="entry name" value="Serine protease inhibitor"/>
    <property type="match status" value="1"/>
</dbReference>
<dbReference type="SUPFAM" id="SSF56574">
    <property type="entry name" value="Serpins"/>
    <property type="match status" value="2"/>
</dbReference>
<accession>A0A091CTS9</accession>
<proteinExistence type="inferred from homology"/>
<evidence type="ECO:0000313" key="4">
    <source>
        <dbReference type="EMBL" id="KFO21363.1"/>
    </source>
</evidence>
<evidence type="ECO:0000256" key="1">
    <source>
        <dbReference type="ARBA" id="ARBA00009500"/>
    </source>
</evidence>
<evidence type="ECO:0000256" key="2">
    <source>
        <dbReference type="RuleBase" id="RU000411"/>
    </source>
</evidence>
<dbReference type="eggNOG" id="KOG2392">
    <property type="taxonomic scope" value="Eukaryota"/>
</dbReference>
<dbReference type="Gene3D" id="2.30.39.10">
    <property type="entry name" value="Alpha-1-antitrypsin, domain 1"/>
    <property type="match status" value="2"/>
</dbReference>
<keyword evidence="5" id="KW-1185">Reference proteome</keyword>
<dbReference type="PANTHER" id="PTHR11461">
    <property type="entry name" value="SERINE PROTEASE INHIBITOR, SERPIN"/>
    <property type="match status" value="1"/>
</dbReference>
<comment type="similarity">
    <text evidence="1 2">Belongs to the serpin family.</text>
</comment>
<dbReference type="CDD" id="cd19554">
    <property type="entry name" value="serpinA6_CBG"/>
    <property type="match status" value="1"/>
</dbReference>
<dbReference type="InterPro" id="IPR036186">
    <property type="entry name" value="Serpin_sf"/>
</dbReference>
<dbReference type="InterPro" id="IPR000215">
    <property type="entry name" value="Serpin_fam"/>
</dbReference>
<gene>
    <name evidence="4" type="ORF">H920_17272</name>
</gene>
<dbReference type="Pfam" id="PF00079">
    <property type="entry name" value="Serpin"/>
    <property type="match status" value="1"/>
</dbReference>
<dbReference type="Proteomes" id="UP000028990">
    <property type="component" value="Unassembled WGS sequence"/>
</dbReference>
<dbReference type="MEROPS" id="I04.954"/>
<dbReference type="InterPro" id="IPR023796">
    <property type="entry name" value="Serpin_dom"/>
</dbReference>
<dbReference type="GO" id="GO:0005615">
    <property type="term" value="C:extracellular space"/>
    <property type="evidence" value="ECO:0007669"/>
    <property type="project" value="InterPro"/>
</dbReference>
<dbReference type="AlphaFoldDB" id="A0A091CTS9"/>
<dbReference type="STRING" id="885580.ENSFDAP00000002710"/>
<sequence>MLMKMEPFWVQDGQGVTVPVMYWLGYSQLQDSQRLHLPCTCSAPAVFILSDVEMLKEAEEVLKKEGFATWTQPFFLRTSPFYTLQLHGSEGCTGARERGREGTAHTFQRETITTIMGYICYQLNSPRGYEREHIRASEGLAIPTMSLALYTCLLCLCTSGLWAIQAEAPSAISGTESPHRGLAPTNADFAFSLYRHVEALAPDVNIFISPVSVSMALAMLSLGTCGHTQTQLLQGLGFNITSMSDTKIHQNFRHLHDLLRESDTNLEMALGNALFLNHSLHPRESFLADIKHYYKSEALAVDFRDWTRASRKINEYINIKTKGKLMDMFSELDSPAVLILVNYIFLKGTWAQPFNPESTREEMFHVNKTTTVTVPMMFRSGPAMYLHDSVLPCRLVQLNFTGNATVFFILPDQGQMDTVIAELSRDTIQRWSESLAHRQVDLYLPKLSISSAYDLRAMLADMGIVDLFTPGANFSGITQEAPLMLSKVIHKATLQIDENGKNAAATPGATSKLESEPVTLSFNWPFLVLIFDDFTWSTLILGKVVNPS</sequence>
<reference evidence="4 5" key="1">
    <citation type="submission" date="2013-11" db="EMBL/GenBank/DDBJ databases">
        <title>The Damaraland mole rat (Fukomys damarensis) genome and evolution of African mole rats.</title>
        <authorList>
            <person name="Gladyshev V.N."/>
            <person name="Fang X."/>
        </authorList>
    </citation>
    <scope>NUCLEOTIDE SEQUENCE [LARGE SCALE GENOMIC DNA]</scope>
    <source>
        <tissue evidence="4">Liver</tissue>
    </source>
</reference>
<dbReference type="PANTHER" id="PTHR11461:SF34">
    <property type="entry name" value="CORTICOSTEROID-BINDING GLOBULIN"/>
    <property type="match status" value="1"/>
</dbReference>
<protein>
    <submittedName>
        <fullName evidence="4">Corticosteroid-binding globulin</fullName>
    </submittedName>
</protein>
<name>A0A091CTS9_FUKDA</name>
<dbReference type="Gene3D" id="3.30.497.10">
    <property type="entry name" value="Antithrombin, subunit I, domain 2"/>
    <property type="match status" value="1"/>
</dbReference>
<evidence type="ECO:0000259" key="3">
    <source>
        <dbReference type="SMART" id="SM00093"/>
    </source>
</evidence>
<dbReference type="OMA" id="HDSELPC"/>
<dbReference type="EMBL" id="KN124392">
    <property type="protein sequence ID" value="KFO21363.1"/>
    <property type="molecule type" value="Genomic_DNA"/>
</dbReference>
<dbReference type="InterPro" id="IPR042185">
    <property type="entry name" value="Serpin_sf_2"/>
</dbReference>